<evidence type="ECO:0000313" key="4">
    <source>
        <dbReference type="EMBL" id="QXH53521.1"/>
    </source>
</evidence>
<keyword evidence="5" id="KW-1185">Reference proteome</keyword>
<feature type="region of interest" description="Disordered" evidence="1">
    <location>
        <begin position="42"/>
        <end position="62"/>
    </location>
</feature>
<evidence type="ECO:0000256" key="1">
    <source>
        <dbReference type="SAM" id="MobiDB-lite"/>
    </source>
</evidence>
<feature type="domain" description="Dystroglycan-type cadherin-like" evidence="3">
    <location>
        <begin position="767"/>
        <end position="863"/>
    </location>
</feature>
<dbReference type="InterPro" id="IPR019405">
    <property type="entry name" value="Lactonase_7-beta_prop"/>
</dbReference>
<reference evidence="4" key="1">
    <citation type="journal article" date="2021" name="Microorganisms">
        <title>The Ever-Expanding Pseudomonas Genus: Description of 43 New Species and Partition of the Pseudomonas putida Group.</title>
        <authorList>
            <person name="Girard L."/>
            <person name="Lood C."/>
            <person name="Hofte M."/>
            <person name="Vandamme P."/>
            <person name="Rokni-Zadeh H."/>
            <person name="van Noort V."/>
            <person name="Lavigne R."/>
            <person name="De Mot R."/>
        </authorList>
    </citation>
    <scope>NUCLEOTIDE SEQUENCE</scope>
    <source>
        <strain evidence="4">COW40</strain>
    </source>
</reference>
<feature type="domain" description="Dystroglycan-type cadherin-like" evidence="3">
    <location>
        <begin position="2834"/>
        <end position="2925"/>
    </location>
</feature>
<dbReference type="NCBIfam" id="NF012209">
    <property type="entry name" value="LEPR-8K"/>
    <property type="match status" value="1"/>
</dbReference>
<dbReference type="EMBL" id="CP077076">
    <property type="protein sequence ID" value="QXH53521.1"/>
    <property type="molecule type" value="Genomic_DNA"/>
</dbReference>
<dbReference type="RefSeq" id="WP_217842920.1">
    <property type="nucleotide sequence ID" value="NZ_CP077076.1"/>
</dbReference>
<feature type="compositionally biased region" description="Polar residues" evidence="1">
    <location>
        <begin position="52"/>
        <end position="62"/>
    </location>
</feature>
<evidence type="ECO:0000313" key="5">
    <source>
        <dbReference type="Proteomes" id="UP001046350"/>
    </source>
</evidence>
<dbReference type="InterPro" id="IPR050282">
    <property type="entry name" value="Cycloisomerase_2"/>
</dbReference>
<accession>A0ABX8NB06</accession>
<name>A0ABX8NB06_9PSED</name>
<feature type="signal peptide" evidence="2">
    <location>
        <begin position="1"/>
        <end position="34"/>
    </location>
</feature>
<dbReference type="SMART" id="SM00320">
    <property type="entry name" value="WD40"/>
    <property type="match status" value="9"/>
</dbReference>
<feature type="region of interest" description="Disordered" evidence="1">
    <location>
        <begin position="3202"/>
        <end position="3221"/>
    </location>
</feature>
<evidence type="ECO:0000256" key="2">
    <source>
        <dbReference type="SAM" id="SignalP"/>
    </source>
</evidence>
<dbReference type="PANTHER" id="PTHR30344">
    <property type="entry name" value="6-PHOSPHOGLUCONOLACTONASE-RELATED"/>
    <property type="match status" value="1"/>
</dbReference>
<evidence type="ECO:0000259" key="3">
    <source>
        <dbReference type="SMART" id="SM00736"/>
    </source>
</evidence>
<dbReference type="PANTHER" id="PTHR30344:SF1">
    <property type="entry name" value="6-PHOSPHOGLUCONOLACTONASE"/>
    <property type="match status" value="1"/>
</dbReference>
<protein>
    <submittedName>
        <fullName evidence="4">Beta-propeller fold lactonase family protein</fullName>
    </submittedName>
</protein>
<dbReference type="Proteomes" id="UP001046350">
    <property type="component" value="Chromosome"/>
</dbReference>
<feature type="domain" description="Dystroglycan-type cadherin-like" evidence="3">
    <location>
        <begin position="668"/>
        <end position="766"/>
    </location>
</feature>
<keyword evidence="2" id="KW-0732">Signal</keyword>
<gene>
    <name evidence="4" type="ORF">KSS94_10570</name>
</gene>
<dbReference type="Pfam" id="PF10282">
    <property type="entry name" value="Lactonase"/>
    <property type="match status" value="1"/>
</dbReference>
<proteinExistence type="predicted"/>
<dbReference type="SMART" id="SM00736">
    <property type="entry name" value="CADG"/>
    <property type="match status" value="4"/>
</dbReference>
<feature type="chain" id="PRO_5046680760" evidence="2">
    <location>
        <begin position="35"/>
        <end position="3253"/>
    </location>
</feature>
<feature type="domain" description="Dystroglycan-type cadherin-like" evidence="3">
    <location>
        <begin position="2926"/>
        <end position="3018"/>
    </location>
</feature>
<dbReference type="Pfam" id="PF05345">
    <property type="entry name" value="He_PIG"/>
    <property type="match status" value="4"/>
</dbReference>
<sequence length="3253" mass="334062">MTTTPNARNRTPRARLALALEPRILLDAAAVATAADVAAKVDASATAPGTEATPTKSTVTIKDSTDSFGPVNLFDNVKVTLDNSNQAPTELTLQVSSSGSNQALVIDGEQIVLQNGSGFTQANGYSWSVSVENGVSTVTINLQASVQAPTAARAQTLIDNLSYQVLDNSVDSGTVSITLKSLTDSGGQSTDLSAIKASVTLDNQVNVAPVLSDSGGLDSRETYTPADLGIGNGSDVVWSADGRFAYVAGGNALQVFSVDESGALTRLQTYSNASLGNIADLVISSDGKSIYTSSGSTSIMQLSVDADGKITSAVAVATQNGNTSGGLAISADGRYVYAGTAQNDVVVYTRNQETGALSYLTRAIENGNSRGGQIITSDDRVFILYTGVGVNASPTLAVYQHSSDGKLVLLNQLVLSGLTADSTRDALAISPDGKYLYIADPGKDSIVILRYEADEVTRIASIAASDVNGLAMSADGSLLYASSSDGTVRSYSIDSSGNLTLQASVQGNTSGKDIAVSGNGSVLVAGDNVTRYSSVQSLNLGQATRFGEDLSFKDSNFDRLDNYNGASISVDPSVTGGSFGLAEGNGLTLDGSTIKRDGSIIASFTVAADGTLTVTFSADTSKAVANQVLQQLTYSAASGTTPGSLMTLQVSISDGLLASGVLSLTLRANSVPVGNAGSYVPPKATSETGYSTVLPADLFSDADGDALVWSVSGLPDGLSFDRVTRTISGTTTATGAFDIVVTSTDASGQSASVELTLDVEQIANRPPEHNSSAADTVLLNVGSNSVTLDQALFSDKDQGYGDTLTWSVDDLPTGVTFDPATRTLTGDTSATGEYTIEVTVTDSAGASTSTKLTLRVISQAEADNSKPVLSVDSSTLVYTNNGGLSGFGDYVYSVEVSDDGRTVFVLGSGSGGHTIVPSGNSTLYVYSRNLDTGALTLVQRIVQGTADDGDASNGVEVDGLKNAASAVYSADGKQLYVVGQKAAGGNYAVSVFDVNADGSLSASGQSLDAGATQIKQMSVGADGTLYAVAGNTLLRFAANGDGSLSAATLITDSTFNTAYAVKADAQGNVYVIGTSILVVYEPDGAGGLTRTAQITGNGLNTTMRDLVVSDSGYIYVPAGTNGIRTFHYDSASNSLVFVNTAATAAQTWGVALSADGKTLFAGTNSATLRIYSLGDDGVPVFVKEITGTSGRAYRMAVSADGESIYGGGFFTIGGLGTISISDAAQLDYTEGQASVIHPGANLGVSDAELDALASGAGNYNGAVITLERDGGANPDDLFDFTTGNGLTRSGEQIQLNGSTIATITRVDGKLTVTFTADTTKAVANQVLRQISYANASNDPEASISLKLTFQDDYKSGTTSRELVVQVATVNDAPVVSTTPVDSQQEPGKDSVKLFDASAIDAVEAGQTITSLTFSVSGVKDGASETLLLDGTQIALVAGSGITAGGLSYTVSLSDGTATVVLGSTAGISASAAAAVVDGARYANTDSKGATLGVRSISLSAVKDSGGTANGGSDTATTTFSAEVTVTRQSPVLGSDPGTLELVEKIQWDNWPDGYKGIDSVVSVGDQVYVLRSTTDFVYDPATDSSSQVTFSTLYVLTRNADGTLTLRDTLDASADNGLAGATTRLALSADGKSVYLSTADNRIALFSRDADSGALTAQGTFSGNLDAIDRVLIQGNTAYVSNGTSLSVFTRTGSVWSQGATLTPGDSNTAFTQLQLSADGKYLYVGNSGGSSLVSVYGVADNGALTLVEHLAGSSASAHYTDALVLSADGKTLYVTDDKTLYSLKIATDGKLTVNADAVTLASKPSQLLASADGTALIAVGADKVAMYSLKADGTLGASRAFDIPQLVRATVTGAALSEDGKQLYLTSIADETGSVMVINLVTQPSTFTEGGDAVAVLPDGTLHDPQLDALNGGAGDYNNASIVIQRDGGADPEDVFSLLAGNGLSLDSNGQVLLNGQPIATFANSNGVLTLTFIASVSQANAQLVLRSIAYNNTSNDPASSTTLSMQLNDGDGYSDSRLVEVNLIAVNDTPVVSTEGLKPTFNAEGEPVKLFENTKIDVIEAGQKVWQLVLTLDAVNDNDIISVDGGKIYLSNRTSGQQTSASGQLYLIIRGATSTQLVLYVMGDAQRAQDMANSLAYSNSASPVEGTRTISLSVRDTGGGADLGKAESQAVVTLDKALAANTAPTLEGGASSIGYTEQAAPVYLAPGATISDTQMDAFNAGKGNYDGAVLSVTLGAGHSSADQLGFKEGNGLSLDSKGNLVKDGKVIGTLTVNDGVLTLRFSDAAGQTPTTADVNNALRQITYANSSDAPVASVAVTIRLTDQRGEPTESLALTVSISAVNDAPVLGNDPLLSMGDLERVQDLNLSAYGLASATGSVVSADGLRVYITDGQGHIALFSRDDSGALTHLGTQTLESGIGKMQLSADGKSLYALRSDGSAILCFSVDAQGSLSLQATLGGNPETDGDTFSNLNDISLSADGKTLFVSNGYTVLLFSRDTANGQLGAADSLPSDMWGKPFMWAPSEIVSRGDLLFVVTNTGNGSSLLVYRQGSDGSYTQVALSREADAALSGLKQLSVSADGKTLYVATASQVLRYSFDAASNTLTYQGTLAGTGTVTDIALSADGAQLFVTLQDGTVNRYLTATDALTGTLQVSGAAQLLVTDNGVLVLGSDASVLASEAKDGPSLDPDDRTPLPLAPSITLSDPELDAANNYQGASLSISGQASDSIGLLAGGAYSLDGNNVLLDGNVVATLVRDGNVTTLTFTAALTRAQVTALVRQLSWTSSADTPAQASSHALTLVLNDGSIGDALNSNSFNIDVTLLPPNQPPVLNDAYSDYSLAPATAGTGYQLQLPADLFRDPEGEALTYSIEGLPAGMSFNPATRTLSGTAPREVGSLSLTIKATDASGKSTTLVLELAVANAVPVADAGYHLPGVNIGQPYEVQVPDSLFRDANDDNLTWSVVGELPEWLSFDAGSHTFSGTAPSSAGSFSITLRADDGQGGVTEVTLTLVVARPASNDGVTPVINAAGNTALPLAASNSPFELEDAAPDALQITSEPAMQSAVDSVRHSSLDESGLASNRGTLAAQLANADRIVTDTGFQGEVNEQMRFDGKTLRAEVELGNHDGRWVSLRMPLEIADGASVQRVTLANGLPLPSWAAFDARSGEIRIDSRHLQRHGEVRLSLVLRDADGREQRVPLHIRAQGQEPARADTAEAPATLSQQLGQQASGSLYTEAMDLLQQLGEWANDDFQHIA</sequence>
<dbReference type="InterPro" id="IPR053786">
    <property type="entry name" value="LEPRxLL_CS"/>
</dbReference>
<organism evidence="4 5">
    <name type="scientific">Pseudomonas fakonensis</name>
    <dbReference type="NCBI Taxonomy" id="2842355"/>
    <lineage>
        <taxon>Bacteria</taxon>
        <taxon>Pseudomonadati</taxon>
        <taxon>Pseudomonadota</taxon>
        <taxon>Gammaproteobacteria</taxon>
        <taxon>Pseudomonadales</taxon>
        <taxon>Pseudomonadaceae</taxon>
        <taxon>Pseudomonas</taxon>
    </lineage>
</organism>
<dbReference type="InterPro" id="IPR006644">
    <property type="entry name" value="Cadg"/>
</dbReference>
<dbReference type="InterPro" id="IPR001680">
    <property type="entry name" value="WD40_rpt"/>
</dbReference>